<reference evidence="1" key="1">
    <citation type="submission" date="2018-02" db="EMBL/GenBank/DDBJ databases">
        <authorList>
            <person name="Cohen D.B."/>
            <person name="Kent A.D."/>
        </authorList>
    </citation>
    <scope>NUCLEOTIDE SEQUENCE</scope>
</reference>
<proteinExistence type="predicted"/>
<accession>A0A2N9FXC7</accession>
<sequence length="61" mass="6424">MARISAQRLGGSNFGLGTESLAWTDHGSMARITTQGSEARILKLGSRSQLSGSMAWLDLGS</sequence>
<gene>
    <name evidence="1" type="ORF">FSB_LOCUS23138</name>
</gene>
<dbReference type="EMBL" id="OIVN01001556">
    <property type="protein sequence ID" value="SPC95256.1"/>
    <property type="molecule type" value="Genomic_DNA"/>
</dbReference>
<protein>
    <submittedName>
        <fullName evidence="1">Uncharacterized protein</fullName>
    </submittedName>
</protein>
<organism evidence="1">
    <name type="scientific">Fagus sylvatica</name>
    <name type="common">Beechnut</name>
    <dbReference type="NCBI Taxonomy" id="28930"/>
    <lineage>
        <taxon>Eukaryota</taxon>
        <taxon>Viridiplantae</taxon>
        <taxon>Streptophyta</taxon>
        <taxon>Embryophyta</taxon>
        <taxon>Tracheophyta</taxon>
        <taxon>Spermatophyta</taxon>
        <taxon>Magnoliopsida</taxon>
        <taxon>eudicotyledons</taxon>
        <taxon>Gunneridae</taxon>
        <taxon>Pentapetalae</taxon>
        <taxon>rosids</taxon>
        <taxon>fabids</taxon>
        <taxon>Fagales</taxon>
        <taxon>Fagaceae</taxon>
        <taxon>Fagus</taxon>
    </lineage>
</organism>
<name>A0A2N9FXC7_FAGSY</name>
<dbReference type="AlphaFoldDB" id="A0A2N9FXC7"/>
<evidence type="ECO:0000313" key="1">
    <source>
        <dbReference type="EMBL" id="SPC95256.1"/>
    </source>
</evidence>